<proteinExistence type="predicted"/>
<name>Q12YD0_METBU</name>
<dbReference type="AlphaFoldDB" id="Q12YD0"/>
<accession>Q12YD0</accession>
<dbReference type="RefSeq" id="WP_011498706.1">
    <property type="nucleotide sequence ID" value="NC_007955.1"/>
</dbReference>
<dbReference type="KEGG" id="mbu:Mbur_0572"/>
<reference evidence="2" key="1">
    <citation type="journal article" date="2009" name="ISME J.">
        <title>The genome sequence of the psychrophilic archaeon, Methanococcoides burtonii: the role of genome evolution in cold adaptation.</title>
        <authorList>
            <person name="Allen M.A."/>
            <person name="Lauro F.M."/>
            <person name="Williams T.J."/>
            <person name="Burg D."/>
            <person name="Siddiqui K.S."/>
            <person name="De Francisci D."/>
            <person name="Chong K.W."/>
            <person name="Pilak O."/>
            <person name="Chew H.H."/>
            <person name="De Maere M.Z."/>
            <person name="Ting L."/>
            <person name="Katrib M."/>
            <person name="Ng C."/>
            <person name="Sowers K.R."/>
            <person name="Galperin M.Y."/>
            <person name="Anderson I.J."/>
            <person name="Ivanova N."/>
            <person name="Dalin E."/>
            <person name="Martinez M."/>
            <person name="Lapidus A."/>
            <person name="Hauser L."/>
            <person name="Land M."/>
            <person name="Thomas T."/>
            <person name="Cavicchioli R."/>
        </authorList>
    </citation>
    <scope>NUCLEOTIDE SEQUENCE [LARGE SCALE GENOMIC DNA]</scope>
    <source>
        <strain evidence="2">DSM 6242 / NBRC 107633 / OCM 468 / ACE-M</strain>
    </source>
</reference>
<dbReference type="OrthoDB" id="142535at2157"/>
<evidence type="ECO:0000313" key="2">
    <source>
        <dbReference type="Proteomes" id="UP000001979"/>
    </source>
</evidence>
<sequence length="299" mass="34648">MIENDIKFEEEVVQYLNKNGKMRREQLIEKLRQKHTKTYKTGEEFIDTGYSKPTINRKLKEMLVSGEIIRLYHYQLQNYGFLEDDGRATYLFTEEGLKVKTHIDNVLQLLSSGDDIDKQMALKELNRYEKLYSFDESQLDLIVKNLTSVNADLTTKFLVTLYDYIIKKGKEPTDKDALLKALRSVLDKYEQPKGKSGNVRNVAINLLSHYKDEGIIDQIIKDATTLDNPHEAEEDYDISEIAELIINNPSKLFEVERQLMREGKHDASQFISNIRTKCMAHLGMSDVPIRNNNIEGAEF</sequence>
<protein>
    <submittedName>
        <fullName evidence="1">Uncharacterized protein</fullName>
    </submittedName>
</protein>
<gene>
    <name evidence="1" type="ordered locus">Mbur_0572</name>
</gene>
<organism evidence="1 2">
    <name type="scientific">Methanococcoides burtonii (strain DSM 6242 / NBRC 107633 / OCM 468 / ACE-M)</name>
    <dbReference type="NCBI Taxonomy" id="259564"/>
    <lineage>
        <taxon>Archaea</taxon>
        <taxon>Methanobacteriati</taxon>
        <taxon>Methanobacteriota</taxon>
        <taxon>Stenosarchaea group</taxon>
        <taxon>Methanomicrobia</taxon>
        <taxon>Methanosarcinales</taxon>
        <taxon>Methanosarcinaceae</taxon>
        <taxon>Methanococcoides</taxon>
    </lineage>
</organism>
<dbReference type="GeneID" id="3997097"/>
<evidence type="ECO:0000313" key="1">
    <source>
        <dbReference type="EMBL" id="ABE51546.1"/>
    </source>
</evidence>
<dbReference type="STRING" id="259564.Mbur_0572"/>
<dbReference type="Proteomes" id="UP000001979">
    <property type="component" value="Chromosome"/>
</dbReference>
<dbReference type="HOGENOM" id="CLU_063180_0_0_2"/>
<dbReference type="EMBL" id="CP000300">
    <property type="protein sequence ID" value="ABE51546.1"/>
    <property type="molecule type" value="Genomic_DNA"/>
</dbReference>
<keyword evidence="2" id="KW-1185">Reference proteome</keyword>